<name>A0ACC1ID64_9FUNG</name>
<accession>A0ACC1ID64</accession>
<proteinExistence type="predicted"/>
<dbReference type="EMBL" id="JANBPG010000892">
    <property type="protein sequence ID" value="KAJ1893056.1"/>
    <property type="molecule type" value="Genomic_DNA"/>
</dbReference>
<reference evidence="1" key="1">
    <citation type="submission" date="2022-07" db="EMBL/GenBank/DDBJ databases">
        <title>Phylogenomic reconstructions and comparative analyses of Kickxellomycotina fungi.</title>
        <authorList>
            <person name="Reynolds N.K."/>
            <person name="Stajich J.E."/>
            <person name="Barry K."/>
            <person name="Grigoriev I.V."/>
            <person name="Crous P."/>
            <person name="Smith M.E."/>
        </authorList>
    </citation>
    <scope>NUCLEOTIDE SEQUENCE</scope>
    <source>
        <strain evidence="1">Benny 63K</strain>
    </source>
</reference>
<evidence type="ECO:0000313" key="2">
    <source>
        <dbReference type="Proteomes" id="UP001150581"/>
    </source>
</evidence>
<keyword evidence="2" id="KW-1185">Reference proteome</keyword>
<sequence length="702" mass="78123">MDPNPSRTPEDTRGQLADYGHVLNDQQATRTFAPVFYLHGHLLTLHAYYHDNLYIVELGQLCFNTENWTPKLAEGIQSCLMQFWFLLTLKSDIFGHFCSVSKKPRSFIFSPKGKADDNGKGDSKIEVLYSVSQDVKGVKDVKDGAALFCIKETIARYSYMIGRHVHLFQGTYKGRAAVLKLSWTPANRLPEGAAYAILNKRPVKGIPEIFSKGLLISNLNGYRLEFVLMEYCGQPMAEYLKGKTKKEKCKLVPSFVKQLTLCLAQANDTGILHRDISAGNVCIKNDKVYVIDWGCAKVIGWGTTKDAARDAAEDTNEDTDEDTDEGTDEDTDEDAVEDAAEDTDPTQLKHIEVAEQWGFNATTVGQVEVAKDPFTGTPLFMGIPMLSSSPIRGILDDLESVLYVIMDAVRPAGTNRDDVQGFKFLDSPSLAITRWGLIQGGGILLKGFSVDGISPSLKKLIRVMRRFLFEPENKVMNHQLWSNNKFVRQANWDAAPELMHPKAIELLKEDNGQLKRLAEDKVNSDWYYLAIGVGAALGTYQQGGLGRRHIRRAAGCRLLEVFSEALMQSANSSARGGSKQRQQSDSMLVLVCAVMAKQFALCTEYHRQMIDMVFLPALLSVACQSMSELGLLHMLMESLMQLYTFLTAYRPPAAEENAMEVANPQMVQLLELGTIDIITACVCQDNQGISSWGIGFLHEFLS</sequence>
<gene>
    <name evidence="1" type="ORF">LPJ66_005984</name>
</gene>
<evidence type="ECO:0000313" key="1">
    <source>
        <dbReference type="EMBL" id="KAJ1893056.1"/>
    </source>
</evidence>
<organism evidence="1 2">
    <name type="scientific">Kickxella alabastrina</name>
    <dbReference type="NCBI Taxonomy" id="61397"/>
    <lineage>
        <taxon>Eukaryota</taxon>
        <taxon>Fungi</taxon>
        <taxon>Fungi incertae sedis</taxon>
        <taxon>Zoopagomycota</taxon>
        <taxon>Kickxellomycotina</taxon>
        <taxon>Kickxellomycetes</taxon>
        <taxon>Kickxellales</taxon>
        <taxon>Kickxellaceae</taxon>
        <taxon>Kickxella</taxon>
    </lineage>
</organism>
<dbReference type="Proteomes" id="UP001150581">
    <property type="component" value="Unassembled WGS sequence"/>
</dbReference>
<comment type="caution">
    <text evidence="1">The sequence shown here is derived from an EMBL/GenBank/DDBJ whole genome shotgun (WGS) entry which is preliminary data.</text>
</comment>
<protein>
    <submittedName>
        <fullName evidence="1">Uncharacterized protein</fullName>
    </submittedName>
</protein>